<reference evidence="12" key="1">
    <citation type="submission" date="2025-08" db="UniProtKB">
        <authorList>
            <consortium name="RefSeq"/>
        </authorList>
    </citation>
    <scope>IDENTIFICATION</scope>
    <source>
        <tissue evidence="12">Whole Larva</tissue>
    </source>
</reference>
<dbReference type="EC" id="1.1.1.102" evidence="10"/>
<dbReference type="Pfam" id="PF00106">
    <property type="entry name" value="adh_short"/>
    <property type="match status" value="1"/>
</dbReference>
<comment type="pathway">
    <text evidence="2">Lipid metabolism; sphingolipid metabolism.</text>
</comment>
<keyword evidence="8" id="KW-0560">Oxidoreductase</keyword>
<keyword evidence="6" id="KW-0521">NADP</keyword>
<dbReference type="InterPro" id="IPR020904">
    <property type="entry name" value="Sc_DH/Rdtase_CS"/>
</dbReference>
<gene>
    <name evidence="12" type="primary">LOC108562360</name>
</gene>
<dbReference type="PANTHER" id="PTHR43550:SF3">
    <property type="entry name" value="3-KETODIHYDROSPHINGOSINE REDUCTASE"/>
    <property type="match status" value="1"/>
</dbReference>
<dbReference type="InterPro" id="IPR045022">
    <property type="entry name" value="KDSR-like"/>
</dbReference>
<keyword evidence="11" id="KW-1185">Reference proteome</keyword>
<sequence>MIFIIFLPVLIITFIIKFFSERRTIKRDLTGKHVCITGGSSGIGKAIGMQAAQKGAHVTIIARNQERLQLAIQEIESYKINSQQKFQAVSVDCAIWDTVSEKIDTIDKELPIYMFVNCVGMAICGKLEDLSPNDIKTMIDVNLYGVIYPTRAIVPKMKSRNDGVIVITGSQGGLCGIFGYTVYACTKFALRGLSEALHMEVRDHNISITLALPADTNTPGFEIENESKPLETQLISESAGLYKPEDVAKNIIKDSLKGRFFSTIGMESWILTTLCVGMSPFTYVFDLILEALLLSPLRLISAYYLRSFQKTVTKCSRKNE</sequence>
<evidence type="ECO:0000256" key="8">
    <source>
        <dbReference type="ARBA" id="ARBA00023002"/>
    </source>
</evidence>
<dbReference type="PANTHER" id="PTHR43550">
    <property type="entry name" value="3-KETODIHYDROSPHINGOSINE REDUCTASE"/>
    <property type="match status" value="1"/>
</dbReference>
<dbReference type="RefSeq" id="XP_017776150.1">
    <property type="nucleotide sequence ID" value="XM_017920661.1"/>
</dbReference>
<evidence type="ECO:0000256" key="3">
    <source>
        <dbReference type="ARBA" id="ARBA00004991"/>
    </source>
</evidence>
<evidence type="ECO:0000313" key="12">
    <source>
        <dbReference type="RefSeq" id="XP_017776150.1"/>
    </source>
</evidence>
<dbReference type="CDD" id="cd08939">
    <property type="entry name" value="KDSR-like_SDR_c"/>
    <property type="match status" value="1"/>
</dbReference>
<comment type="subcellular location">
    <subcellularLocation>
        <location evidence="1">Endoplasmic reticulum</location>
    </subcellularLocation>
</comment>
<dbReference type="Gene3D" id="3.40.50.720">
    <property type="entry name" value="NAD(P)-binding Rossmann-like Domain"/>
    <property type="match status" value="1"/>
</dbReference>
<dbReference type="InterPro" id="IPR036291">
    <property type="entry name" value="NAD(P)-bd_dom_sf"/>
</dbReference>
<dbReference type="PROSITE" id="PS00061">
    <property type="entry name" value="ADH_SHORT"/>
    <property type="match status" value="1"/>
</dbReference>
<keyword evidence="9" id="KW-0443">Lipid metabolism</keyword>
<evidence type="ECO:0000256" key="7">
    <source>
        <dbReference type="ARBA" id="ARBA00022919"/>
    </source>
</evidence>
<keyword evidence="7" id="KW-0746">Sphingolipid metabolism</keyword>
<evidence type="ECO:0000256" key="4">
    <source>
        <dbReference type="ARBA" id="ARBA00022741"/>
    </source>
</evidence>
<accession>A0ABM1MNK0</accession>
<dbReference type="SUPFAM" id="SSF51735">
    <property type="entry name" value="NAD(P)-binding Rossmann-fold domains"/>
    <property type="match status" value="1"/>
</dbReference>
<dbReference type="PRINTS" id="PR00081">
    <property type="entry name" value="GDHRDH"/>
</dbReference>
<organism evidence="11 12">
    <name type="scientific">Nicrophorus vespilloides</name>
    <name type="common">Boreal carrion beetle</name>
    <dbReference type="NCBI Taxonomy" id="110193"/>
    <lineage>
        <taxon>Eukaryota</taxon>
        <taxon>Metazoa</taxon>
        <taxon>Ecdysozoa</taxon>
        <taxon>Arthropoda</taxon>
        <taxon>Hexapoda</taxon>
        <taxon>Insecta</taxon>
        <taxon>Pterygota</taxon>
        <taxon>Neoptera</taxon>
        <taxon>Endopterygota</taxon>
        <taxon>Coleoptera</taxon>
        <taxon>Polyphaga</taxon>
        <taxon>Staphyliniformia</taxon>
        <taxon>Silphidae</taxon>
        <taxon>Nicrophorinae</taxon>
        <taxon>Nicrophorus</taxon>
    </lineage>
</organism>
<keyword evidence="4" id="KW-0547">Nucleotide-binding</keyword>
<comment type="pathway">
    <text evidence="3">Sphingolipid metabolism.</text>
</comment>
<protein>
    <recommendedName>
        <fullName evidence="10">3-dehydrosphinganine reductase</fullName>
        <ecNumber evidence="10">1.1.1.102</ecNumber>
    </recommendedName>
</protein>
<dbReference type="InterPro" id="IPR002347">
    <property type="entry name" value="SDR_fam"/>
</dbReference>
<proteinExistence type="predicted"/>
<name>A0ABM1MNK0_NICVS</name>
<dbReference type="Proteomes" id="UP000695000">
    <property type="component" value="Unplaced"/>
</dbReference>
<evidence type="ECO:0000256" key="2">
    <source>
        <dbReference type="ARBA" id="ARBA00004760"/>
    </source>
</evidence>
<dbReference type="GeneID" id="108562360"/>
<evidence type="ECO:0000256" key="10">
    <source>
        <dbReference type="ARBA" id="ARBA00026112"/>
    </source>
</evidence>
<evidence type="ECO:0000256" key="6">
    <source>
        <dbReference type="ARBA" id="ARBA00022857"/>
    </source>
</evidence>
<keyword evidence="5" id="KW-0256">Endoplasmic reticulum</keyword>
<evidence type="ECO:0000313" key="11">
    <source>
        <dbReference type="Proteomes" id="UP000695000"/>
    </source>
</evidence>
<evidence type="ECO:0000256" key="5">
    <source>
        <dbReference type="ARBA" id="ARBA00022824"/>
    </source>
</evidence>
<evidence type="ECO:0000256" key="1">
    <source>
        <dbReference type="ARBA" id="ARBA00004240"/>
    </source>
</evidence>
<evidence type="ECO:0000256" key="9">
    <source>
        <dbReference type="ARBA" id="ARBA00023098"/>
    </source>
</evidence>